<dbReference type="SUPFAM" id="SSF54197">
    <property type="entry name" value="HIT-like"/>
    <property type="match status" value="1"/>
</dbReference>
<reference evidence="4" key="1">
    <citation type="journal article" date="2020" name="Stud. Mycol.">
        <title>101 Dothideomycetes genomes: a test case for predicting lifestyles and emergence of pathogens.</title>
        <authorList>
            <person name="Haridas S."/>
            <person name="Albert R."/>
            <person name="Binder M."/>
            <person name="Bloem J."/>
            <person name="Labutti K."/>
            <person name="Salamov A."/>
            <person name="Andreopoulos B."/>
            <person name="Baker S."/>
            <person name="Barry K."/>
            <person name="Bills G."/>
            <person name="Bluhm B."/>
            <person name="Cannon C."/>
            <person name="Castanera R."/>
            <person name="Culley D."/>
            <person name="Daum C."/>
            <person name="Ezra D."/>
            <person name="Gonzalez J."/>
            <person name="Henrissat B."/>
            <person name="Kuo A."/>
            <person name="Liang C."/>
            <person name="Lipzen A."/>
            <person name="Lutzoni F."/>
            <person name="Magnuson J."/>
            <person name="Mondo S."/>
            <person name="Nolan M."/>
            <person name="Ohm R."/>
            <person name="Pangilinan J."/>
            <person name="Park H.-J."/>
            <person name="Ramirez L."/>
            <person name="Alfaro M."/>
            <person name="Sun H."/>
            <person name="Tritt A."/>
            <person name="Yoshinaga Y."/>
            <person name="Zwiers L.-H."/>
            <person name="Turgeon B."/>
            <person name="Goodwin S."/>
            <person name="Spatafora J."/>
            <person name="Crous P."/>
            <person name="Grigoriev I."/>
        </authorList>
    </citation>
    <scope>NUCLEOTIDE SEQUENCE</scope>
    <source>
        <strain evidence="4">CBS 119925</strain>
    </source>
</reference>
<dbReference type="EMBL" id="MU006561">
    <property type="protein sequence ID" value="KAF2751963.1"/>
    <property type="molecule type" value="Genomic_DNA"/>
</dbReference>
<keyword evidence="5" id="KW-1185">Reference proteome</keyword>
<evidence type="ECO:0000313" key="5">
    <source>
        <dbReference type="Proteomes" id="UP000799440"/>
    </source>
</evidence>
<proteinExistence type="predicted"/>
<dbReference type="Pfam" id="PF09830">
    <property type="entry name" value="ATP_transf"/>
    <property type="match status" value="1"/>
</dbReference>
<dbReference type="Proteomes" id="UP000799440">
    <property type="component" value="Unassembled WGS sequence"/>
</dbReference>
<dbReference type="GO" id="GO:0009117">
    <property type="term" value="P:nucleotide metabolic process"/>
    <property type="evidence" value="ECO:0007669"/>
    <property type="project" value="InterPro"/>
</dbReference>
<feature type="region of interest" description="Disordered" evidence="1">
    <location>
        <begin position="55"/>
        <end position="77"/>
    </location>
</feature>
<dbReference type="InterPro" id="IPR043171">
    <property type="entry name" value="Ap4A_phos1/2-like"/>
</dbReference>
<feature type="compositionally biased region" description="Basic and acidic residues" evidence="1">
    <location>
        <begin position="59"/>
        <end position="72"/>
    </location>
</feature>
<feature type="domain" description="Ap4A phosphorylase 1/2 N-terminal" evidence="3">
    <location>
        <begin position="7"/>
        <end position="177"/>
    </location>
</feature>
<evidence type="ECO:0000313" key="4">
    <source>
        <dbReference type="EMBL" id="KAF2751963.1"/>
    </source>
</evidence>
<dbReference type="InterPro" id="IPR009163">
    <property type="entry name" value="Ap4A_phos1/2"/>
</dbReference>
<dbReference type="PANTHER" id="PTHR38420">
    <property type="entry name" value="AP-4-A PHOSPHORYLASE II"/>
    <property type="match status" value="1"/>
</dbReference>
<dbReference type="OrthoDB" id="10267950at2759"/>
<gene>
    <name evidence="4" type="ORF">M011DRAFT_463452</name>
</gene>
<sequence>MVFSLSSSLPKLVESQFLSAKASSALLFSPTSLTVIRTSQNIPFQLRYCPALSKKPTAARKEDTGAKQKPDPFDNPPSDLLIAQIPENNSSHVLVLNKFPVIAGHFILATKAYEPQTHALEQDDLEATYACLKAWQEDGEARVASEQRKLFAFFNSGEHSGASQPHRHLQFLPVESMKGEDGQGWELLVDLILAGSVPLTKDPILELLHHPSLPFQHFAVRLPPSPSASDLYGIYTTLYTHAKNAVDTFHALHPDPSLYSSPNPDSLPISYNLAMTTDAMVIVPRRREGRILKAADATEVGFVALNGTVLGGTLMVKKEEEWDLLRERPELLDGILEGIGIPMDK</sequence>
<accession>A0A6A6VP60</accession>
<dbReference type="GO" id="GO:0003877">
    <property type="term" value="F:ATP:ADP adenylyltransferase activity"/>
    <property type="evidence" value="ECO:0007669"/>
    <property type="project" value="InterPro"/>
</dbReference>
<evidence type="ECO:0000256" key="1">
    <source>
        <dbReference type="SAM" id="MobiDB-lite"/>
    </source>
</evidence>
<dbReference type="AlphaFoldDB" id="A0A6A6VP60"/>
<feature type="domain" description="ATP adenylyltransferase C-terminal" evidence="2">
    <location>
        <begin position="211"/>
        <end position="342"/>
    </location>
</feature>
<dbReference type="GO" id="GO:0005524">
    <property type="term" value="F:ATP binding"/>
    <property type="evidence" value="ECO:0007669"/>
    <property type="project" value="InterPro"/>
</dbReference>
<dbReference type="InterPro" id="IPR036265">
    <property type="entry name" value="HIT-like_sf"/>
</dbReference>
<organism evidence="4 5">
    <name type="scientific">Sporormia fimetaria CBS 119925</name>
    <dbReference type="NCBI Taxonomy" id="1340428"/>
    <lineage>
        <taxon>Eukaryota</taxon>
        <taxon>Fungi</taxon>
        <taxon>Dikarya</taxon>
        <taxon>Ascomycota</taxon>
        <taxon>Pezizomycotina</taxon>
        <taxon>Dothideomycetes</taxon>
        <taxon>Pleosporomycetidae</taxon>
        <taxon>Pleosporales</taxon>
        <taxon>Sporormiaceae</taxon>
        <taxon>Sporormia</taxon>
    </lineage>
</organism>
<dbReference type="Pfam" id="PF19327">
    <property type="entry name" value="Ap4A_phos_N"/>
    <property type="match status" value="1"/>
</dbReference>
<dbReference type="InterPro" id="IPR019200">
    <property type="entry name" value="ATP_adenylylTrfase_C"/>
</dbReference>
<protein>
    <submittedName>
        <fullName evidence="4">Bis-tetraphosphatase</fullName>
    </submittedName>
</protein>
<dbReference type="PANTHER" id="PTHR38420:SF3">
    <property type="entry name" value="5',5'''-P-1,P-4-TETRAPHOSPHATE PHOSPHORYLASE 2"/>
    <property type="match status" value="1"/>
</dbReference>
<name>A0A6A6VP60_9PLEO</name>
<dbReference type="Gene3D" id="3.30.428.70">
    <property type="match status" value="1"/>
</dbReference>
<evidence type="ECO:0000259" key="2">
    <source>
        <dbReference type="Pfam" id="PF09830"/>
    </source>
</evidence>
<dbReference type="InterPro" id="IPR045759">
    <property type="entry name" value="Ap4A_phos1/2_N"/>
</dbReference>
<evidence type="ECO:0000259" key="3">
    <source>
        <dbReference type="Pfam" id="PF19327"/>
    </source>
</evidence>